<feature type="domain" description="Initiator Rep protein WH1" evidence="2">
    <location>
        <begin position="16"/>
        <end position="81"/>
    </location>
</feature>
<evidence type="ECO:0000313" key="6">
    <source>
        <dbReference type="Proteomes" id="UP000594834"/>
    </source>
</evidence>
<reference evidence="4 6" key="2">
    <citation type="submission" date="2020-12" db="EMBL/GenBank/DDBJ databases">
        <title>FDA dAtabase for Regulatory Grade micrObial Sequences (FDA-ARGOS): Supporting development and validation of Infectious Disease Dx tests.</title>
        <authorList>
            <person name="Sproer C."/>
            <person name="Gronow S."/>
            <person name="Severitt S."/>
            <person name="Schroder I."/>
            <person name="Tallon L."/>
            <person name="Sadzewicz L."/>
            <person name="Zhao X."/>
            <person name="Boylan J."/>
            <person name="Ott S."/>
            <person name="Bowen H."/>
            <person name="Vavikolanu K."/>
            <person name="Mehta A."/>
            <person name="Aluvathingal J."/>
            <person name="Nadendla S."/>
            <person name="Lowell S."/>
            <person name="Myers T."/>
            <person name="Yan Y."/>
            <person name="Sichtig H."/>
        </authorList>
    </citation>
    <scope>NUCLEOTIDE SEQUENCE [LARGE SCALE GENOMIC DNA]</scope>
    <source>
        <strain evidence="4 6">FDAARGOS_869</strain>
    </source>
</reference>
<dbReference type="Pfam" id="PF01051">
    <property type="entry name" value="Rep3_N"/>
    <property type="match status" value="1"/>
</dbReference>
<dbReference type="AlphaFoldDB" id="A0A1B8QLQ8"/>
<evidence type="ECO:0000256" key="1">
    <source>
        <dbReference type="ARBA" id="ARBA00038283"/>
    </source>
</evidence>
<dbReference type="Proteomes" id="UP000594834">
    <property type="component" value="Chromosome"/>
</dbReference>
<dbReference type="InterPro" id="IPR036390">
    <property type="entry name" value="WH_DNA-bd_sf"/>
</dbReference>
<dbReference type="EMBL" id="CP065728">
    <property type="protein sequence ID" value="QPT45091.1"/>
    <property type="molecule type" value="Genomic_DNA"/>
</dbReference>
<dbReference type="Gene3D" id="1.10.10.10">
    <property type="entry name" value="Winged helix-like DNA-binding domain superfamily/Winged helix DNA-binding domain"/>
    <property type="match status" value="2"/>
</dbReference>
<dbReference type="GO" id="GO:0003887">
    <property type="term" value="F:DNA-directed DNA polymerase activity"/>
    <property type="evidence" value="ECO:0007669"/>
    <property type="project" value="InterPro"/>
</dbReference>
<dbReference type="EMBL" id="LXTW01000012">
    <property type="protein sequence ID" value="OBX84802.1"/>
    <property type="molecule type" value="Genomic_DNA"/>
</dbReference>
<evidence type="ECO:0000313" key="3">
    <source>
        <dbReference type="EMBL" id="OBX84802.1"/>
    </source>
</evidence>
<evidence type="ECO:0000313" key="5">
    <source>
        <dbReference type="Proteomes" id="UP000092575"/>
    </source>
</evidence>
<sequence length="126" mass="15004">MDLFRAEWGYKFINKHGKKQVAYRRFVQAVDYIDDGATVLFKFADDTVPMLVELEKRFTTYEIEQVAQLSSQYAMRLYEFFMQNLDKKSGKGWLDISLDELRFRFGLLLLNTKKLKILKDVFLILQ</sequence>
<proteinExistence type="inferred from homology"/>
<dbReference type="SUPFAM" id="SSF46785">
    <property type="entry name" value="Winged helix' DNA-binding domain"/>
    <property type="match status" value="2"/>
</dbReference>
<dbReference type="Proteomes" id="UP000092575">
    <property type="component" value="Unassembled WGS sequence"/>
</dbReference>
<reference evidence="3 5" key="1">
    <citation type="submission" date="2016-05" db="EMBL/GenBank/DDBJ databases">
        <title>Draft genome sequence of Moraxella nonliquefaciens CCUG 348T.</title>
        <authorList>
            <person name="Salva-Serra F."/>
            <person name="Engstrom-Jakobsson H."/>
            <person name="Thorell K."/>
            <person name="Gonzales-Siles L."/>
            <person name="Karlsson R."/>
            <person name="Boulund F."/>
            <person name="Engstrand L."/>
            <person name="Kristiansson E."/>
            <person name="Moore E."/>
        </authorList>
    </citation>
    <scope>NUCLEOTIDE SEQUENCE [LARGE SCALE GENOMIC DNA]</scope>
    <source>
        <strain evidence="3 5">CCUG 348</strain>
    </source>
</reference>
<evidence type="ECO:0000313" key="4">
    <source>
        <dbReference type="EMBL" id="QPT45091.1"/>
    </source>
</evidence>
<evidence type="ECO:0000259" key="2">
    <source>
        <dbReference type="Pfam" id="PF01051"/>
    </source>
</evidence>
<dbReference type="InterPro" id="IPR036388">
    <property type="entry name" value="WH-like_DNA-bd_sf"/>
</dbReference>
<accession>A0A1B8QLQ8</accession>
<keyword evidence="6" id="KW-1185">Reference proteome</keyword>
<organism evidence="3 5">
    <name type="scientific">Moraxella nonliquefaciens</name>
    <dbReference type="NCBI Taxonomy" id="478"/>
    <lineage>
        <taxon>Bacteria</taxon>
        <taxon>Pseudomonadati</taxon>
        <taxon>Pseudomonadota</taxon>
        <taxon>Gammaproteobacteria</taxon>
        <taxon>Moraxellales</taxon>
        <taxon>Moraxellaceae</taxon>
        <taxon>Moraxella</taxon>
    </lineage>
</organism>
<dbReference type="GO" id="GO:0006270">
    <property type="term" value="P:DNA replication initiation"/>
    <property type="evidence" value="ECO:0007669"/>
    <property type="project" value="InterPro"/>
</dbReference>
<name>A0A1B8QLQ8_MORNO</name>
<dbReference type="InterPro" id="IPR000525">
    <property type="entry name" value="Initiator_Rep_WH1"/>
</dbReference>
<protein>
    <submittedName>
        <fullName evidence="4">Replication initiation protein</fullName>
    </submittedName>
</protein>
<comment type="similarity">
    <text evidence="1">Belongs to the initiator RepB protein family.</text>
</comment>
<gene>
    <name evidence="3" type="ORF">A7456_01040</name>
    <name evidence="4" type="ORF">I6G26_03525</name>
</gene>